<evidence type="ECO:0000256" key="2">
    <source>
        <dbReference type="ARBA" id="ARBA00004141"/>
    </source>
</evidence>
<dbReference type="CDD" id="cd00075">
    <property type="entry name" value="HATPase"/>
    <property type="match status" value="1"/>
</dbReference>
<dbReference type="InterPro" id="IPR036890">
    <property type="entry name" value="HATPase_C_sf"/>
</dbReference>
<protein>
    <recommendedName>
        <fullName evidence="3">histidine kinase</fullName>
        <ecNumber evidence="3">2.7.13.3</ecNumber>
    </recommendedName>
</protein>
<evidence type="ECO:0000259" key="18">
    <source>
        <dbReference type="PROSITE" id="PS50885"/>
    </source>
</evidence>
<dbReference type="GO" id="GO:0000156">
    <property type="term" value="F:phosphorelay response regulator activity"/>
    <property type="evidence" value="ECO:0007669"/>
    <property type="project" value="TreeGrafter"/>
</dbReference>
<dbReference type="GO" id="GO:0000155">
    <property type="term" value="F:phosphorelay sensor kinase activity"/>
    <property type="evidence" value="ECO:0007669"/>
    <property type="project" value="InterPro"/>
</dbReference>
<evidence type="ECO:0000256" key="5">
    <source>
        <dbReference type="ARBA" id="ARBA00022679"/>
    </source>
</evidence>
<dbReference type="PANTHER" id="PTHR42878:SF7">
    <property type="entry name" value="SENSOR HISTIDINE KINASE GLRK"/>
    <property type="match status" value="1"/>
</dbReference>
<dbReference type="GO" id="GO:0030295">
    <property type="term" value="F:protein kinase activator activity"/>
    <property type="evidence" value="ECO:0007669"/>
    <property type="project" value="TreeGrafter"/>
</dbReference>
<evidence type="ECO:0000256" key="3">
    <source>
        <dbReference type="ARBA" id="ARBA00012438"/>
    </source>
</evidence>
<sequence length="614" mass="68708">MQSIFAKAAAITRGCYSRNGSTVKKKSSFLKRILILMITTIALYSFLITIFFWFTTNDMFRELQTRELKPSAEAIADLVLKYQQGTMSKDDLEEHFNLNKGIWNFVVHVYDGQGNLIIKNEEILTTLFRGKNAEIGLNLNPVLKEYFSSVLSGDSVVANKGPFLIVGQPIAHNDSIVGMVFLGKPQIEIFTALSGLNRSIWISALGVLLLLSFPLYRAARYIAHPLKQMRDVAISMANGNLKEQANEKYGGEIGELAHSLNYLSARLSETISALELERNRLKQTIDGLAEGIVAIDNEGNFTHINPSIQRIFGKNPGEGRMSLIPSQELWEDFDAVLAQGYTIVRSLQWKQMLLRVTICPLEDETHHIAGVVGLFRDITESERLEQTRREYVANVSHELRTPVSALRALSETLADGMVSDEETKNRYYNHMLHETMRLTRLINDLLTLSRLQSHTEQVHTEAFLINEVTGSVAERYKPLAQKKGLRFDYSPLVHDLKVMSNMDLVEQVLIILLDNAIKYTQSGGRISLGTVLDKDRVKVSVADTGMGIAPEDLPHIFERFYKADKAHSTQGTGLGLAIAFEISQRLGEEIYVESHLNEGSTFTFTLSCSGASAS</sequence>
<evidence type="ECO:0000256" key="8">
    <source>
        <dbReference type="ARBA" id="ARBA00022777"/>
    </source>
</evidence>
<dbReference type="InterPro" id="IPR004358">
    <property type="entry name" value="Sig_transdc_His_kin-like_C"/>
</dbReference>
<dbReference type="GO" id="GO:0016020">
    <property type="term" value="C:membrane"/>
    <property type="evidence" value="ECO:0007669"/>
    <property type="project" value="UniProtKB-SubCell"/>
</dbReference>
<dbReference type="EC" id="2.7.13.3" evidence="3"/>
<keyword evidence="12 14" id="KW-0472">Membrane</keyword>
<feature type="coiled-coil region" evidence="13">
    <location>
        <begin position="264"/>
        <end position="291"/>
    </location>
</feature>
<evidence type="ECO:0000256" key="13">
    <source>
        <dbReference type="SAM" id="Coils"/>
    </source>
</evidence>
<accession>A0A098B4L0</accession>
<dbReference type="CDD" id="cd00082">
    <property type="entry name" value="HisKA"/>
    <property type="match status" value="1"/>
</dbReference>
<evidence type="ECO:0000256" key="9">
    <source>
        <dbReference type="ARBA" id="ARBA00022840"/>
    </source>
</evidence>
<feature type="domain" description="PAC" evidence="17">
    <location>
        <begin position="337"/>
        <end position="390"/>
    </location>
</feature>
<dbReference type="EMBL" id="LK996017">
    <property type="protein sequence ID" value="CDX03784.1"/>
    <property type="molecule type" value="Genomic_DNA"/>
</dbReference>
<dbReference type="GO" id="GO:0007234">
    <property type="term" value="P:osmosensory signaling via phosphorelay pathway"/>
    <property type="evidence" value="ECO:0007669"/>
    <property type="project" value="TreeGrafter"/>
</dbReference>
<dbReference type="FunFam" id="1.10.287.130:FF:000001">
    <property type="entry name" value="Two-component sensor histidine kinase"/>
    <property type="match status" value="1"/>
</dbReference>
<evidence type="ECO:0000256" key="12">
    <source>
        <dbReference type="ARBA" id="ARBA00023136"/>
    </source>
</evidence>
<dbReference type="InterPro" id="IPR013767">
    <property type="entry name" value="PAS_fold"/>
</dbReference>
<dbReference type="SUPFAM" id="SSF55874">
    <property type="entry name" value="ATPase domain of HSP90 chaperone/DNA topoisomerase II/histidine kinase"/>
    <property type="match status" value="1"/>
</dbReference>
<evidence type="ECO:0000256" key="11">
    <source>
        <dbReference type="ARBA" id="ARBA00023012"/>
    </source>
</evidence>
<dbReference type="SMART" id="SM00304">
    <property type="entry name" value="HAMP"/>
    <property type="match status" value="1"/>
</dbReference>
<keyword evidence="5 19" id="KW-0808">Transferase</keyword>
<gene>
    <name evidence="19" type="ORF">DPCES_3898</name>
</gene>
<dbReference type="CDD" id="cd00130">
    <property type="entry name" value="PAS"/>
    <property type="match status" value="1"/>
</dbReference>
<dbReference type="Gene3D" id="3.30.450.20">
    <property type="entry name" value="PAS domain"/>
    <property type="match status" value="1"/>
</dbReference>
<dbReference type="GO" id="GO:0006355">
    <property type="term" value="P:regulation of DNA-templated transcription"/>
    <property type="evidence" value="ECO:0007669"/>
    <property type="project" value="InterPro"/>
</dbReference>
<dbReference type="InterPro" id="IPR003594">
    <property type="entry name" value="HATPase_dom"/>
</dbReference>
<keyword evidence="7" id="KW-0547">Nucleotide-binding</keyword>
<feature type="transmembrane region" description="Helical" evidence="14">
    <location>
        <begin position="33"/>
        <end position="54"/>
    </location>
</feature>
<dbReference type="Pfam" id="PF00512">
    <property type="entry name" value="HisKA"/>
    <property type="match status" value="1"/>
</dbReference>
<dbReference type="CDD" id="cd06225">
    <property type="entry name" value="HAMP"/>
    <property type="match status" value="1"/>
</dbReference>
<dbReference type="Gene3D" id="3.30.565.10">
    <property type="entry name" value="Histidine kinase-like ATPase, C-terminal domain"/>
    <property type="match status" value="1"/>
</dbReference>
<keyword evidence="9" id="KW-0067">ATP-binding</keyword>
<dbReference type="PATRIC" id="fig|49338.4.peg.4188"/>
<dbReference type="Pfam" id="PF02518">
    <property type="entry name" value="HATPase_c"/>
    <property type="match status" value="1"/>
</dbReference>
<dbReference type="SUPFAM" id="SSF55785">
    <property type="entry name" value="PYP-like sensor domain (PAS domain)"/>
    <property type="match status" value="1"/>
</dbReference>
<evidence type="ECO:0000256" key="4">
    <source>
        <dbReference type="ARBA" id="ARBA00022553"/>
    </source>
</evidence>
<evidence type="ECO:0000259" key="17">
    <source>
        <dbReference type="PROSITE" id="PS50113"/>
    </source>
</evidence>
<keyword evidence="6 14" id="KW-0812">Transmembrane</keyword>
<dbReference type="SMART" id="SM00091">
    <property type="entry name" value="PAS"/>
    <property type="match status" value="1"/>
</dbReference>
<dbReference type="InterPro" id="IPR005467">
    <property type="entry name" value="His_kinase_dom"/>
</dbReference>
<dbReference type="InterPro" id="IPR003661">
    <property type="entry name" value="HisK_dim/P_dom"/>
</dbReference>
<dbReference type="InterPro" id="IPR035965">
    <property type="entry name" value="PAS-like_dom_sf"/>
</dbReference>
<dbReference type="Gene3D" id="6.10.340.10">
    <property type="match status" value="1"/>
</dbReference>
<comment type="catalytic activity">
    <reaction evidence="1">
        <text>ATP + protein L-histidine = ADP + protein N-phospho-L-histidine.</text>
        <dbReference type="EC" id="2.7.13.3"/>
    </reaction>
</comment>
<dbReference type="SUPFAM" id="SSF47384">
    <property type="entry name" value="Homodimeric domain of signal transducing histidine kinase"/>
    <property type="match status" value="1"/>
</dbReference>
<dbReference type="PRINTS" id="PR00344">
    <property type="entry name" value="BCTRLSENSOR"/>
</dbReference>
<dbReference type="SMART" id="SM00387">
    <property type="entry name" value="HATPase_c"/>
    <property type="match status" value="1"/>
</dbReference>
<dbReference type="InterPro" id="IPR036097">
    <property type="entry name" value="HisK_dim/P_sf"/>
</dbReference>
<evidence type="ECO:0000256" key="14">
    <source>
        <dbReference type="SAM" id="Phobius"/>
    </source>
</evidence>
<dbReference type="Pfam" id="PF00672">
    <property type="entry name" value="HAMP"/>
    <property type="match status" value="1"/>
</dbReference>
<dbReference type="FunFam" id="3.30.565.10:FF:000006">
    <property type="entry name" value="Sensor histidine kinase WalK"/>
    <property type="match status" value="1"/>
</dbReference>
<keyword evidence="8 19" id="KW-0418">Kinase</keyword>
<dbReference type="PROSITE" id="PS50112">
    <property type="entry name" value="PAS"/>
    <property type="match status" value="1"/>
</dbReference>
<proteinExistence type="predicted"/>
<evidence type="ECO:0000256" key="6">
    <source>
        <dbReference type="ARBA" id="ARBA00022692"/>
    </source>
</evidence>
<name>A0A098B4L0_DESHA</name>
<reference evidence="19" key="1">
    <citation type="submission" date="2014-07" db="EMBL/GenBank/DDBJ databases">
        <authorList>
            <person name="Hornung V.Bastian."/>
        </authorList>
    </citation>
    <scope>NUCLEOTIDE SEQUENCE</scope>
    <source>
        <strain evidence="19">PCE-S</strain>
    </source>
</reference>
<dbReference type="Pfam" id="PF00989">
    <property type="entry name" value="PAS"/>
    <property type="match status" value="1"/>
</dbReference>
<feature type="domain" description="Histidine kinase" evidence="15">
    <location>
        <begin position="394"/>
        <end position="610"/>
    </location>
</feature>
<dbReference type="InterPro" id="IPR050351">
    <property type="entry name" value="BphY/WalK/GraS-like"/>
</dbReference>
<dbReference type="InterPro" id="IPR000014">
    <property type="entry name" value="PAS"/>
</dbReference>
<dbReference type="AlphaFoldDB" id="A0A098B4L0"/>
<dbReference type="SUPFAM" id="SSF158472">
    <property type="entry name" value="HAMP domain-like"/>
    <property type="match status" value="1"/>
</dbReference>
<dbReference type="InterPro" id="IPR003660">
    <property type="entry name" value="HAMP_dom"/>
</dbReference>
<dbReference type="PROSITE" id="PS50885">
    <property type="entry name" value="HAMP"/>
    <property type="match status" value="1"/>
</dbReference>
<dbReference type="GO" id="GO:0005524">
    <property type="term" value="F:ATP binding"/>
    <property type="evidence" value="ECO:0007669"/>
    <property type="project" value="UniProtKB-KW"/>
</dbReference>
<dbReference type="PROSITE" id="PS50113">
    <property type="entry name" value="PAC"/>
    <property type="match status" value="1"/>
</dbReference>
<evidence type="ECO:0000256" key="10">
    <source>
        <dbReference type="ARBA" id="ARBA00022989"/>
    </source>
</evidence>
<keyword evidence="13" id="KW-0175">Coiled coil</keyword>
<keyword evidence="4" id="KW-0597">Phosphoprotein</keyword>
<dbReference type="Gene3D" id="1.10.287.130">
    <property type="match status" value="1"/>
</dbReference>
<dbReference type="SMART" id="SM00388">
    <property type="entry name" value="HisKA"/>
    <property type="match status" value="1"/>
</dbReference>
<keyword evidence="11" id="KW-0902">Two-component regulatory system</keyword>
<dbReference type="InterPro" id="IPR000700">
    <property type="entry name" value="PAS-assoc_C"/>
</dbReference>
<evidence type="ECO:0000313" key="19">
    <source>
        <dbReference type="EMBL" id="CDX03784.1"/>
    </source>
</evidence>
<dbReference type="PROSITE" id="PS50109">
    <property type="entry name" value="HIS_KIN"/>
    <property type="match status" value="1"/>
</dbReference>
<dbReference type="PANTHER" id="PTHR42878">
    <property type="entry name" value="TWO-COMPONENT HISTIDINE KINASE"/>
    <property type="match status" value="1"/>
</dbReference>
<feature type="domain" description="PAS" evidence="16">
    <location>
        <begin position="277"/>
        <end position="318"/>
    </location>
</feature>
<evidence type="ECO:0000259" key="16">
    <source>
        <dbReference type="PROSITE" id="PS50112"/>
    </source>
</evidence>
<feature type="domain" description="HAMP" evidence="18">
    <location>
        <begin position="220"/>
        <end position="272"/>
    </location>
</feature>
<keyword evidence="10 14" id="KW-1133">Transmembrane helix</keyword>
<evidence type="ECO:0000256" key="1">
    <source>
        <dbReference type="ARBA" id="ARBA00000085"/>
    </source>
</evidence>
<organism evidence="19">
    <name type="scientific">Desulfitobacterium hafniense</name>
    <name type="common">Desulfitobacterium frappieri</name>
    <dbReference type="NCBI Taxonomy" id="49338"/>
    <lineage>
        <taxon>Bacteria</taxon>
        <taxon>Bacillati</taxon>
        <taxon>Bacillota</taxon>
        <taxon>Clostridia</taxon>
        <taxon>Eubacteriales</taxon>
        <taxon>Desulfitobacteriaceae</taxon>
        <taxon>Desulfitobacterium</taxon>
    </lineage>
</organism>
<evidence type="ECO:0000256" key="7">
    <source>
        <dbReference type="ARBA" id="ARBA00022741"/>
    </source>
</evidence>
<dbReference type="NCBIfam" id="TIGR00229">
    <property type="entry name" value="sensory_box"/>
    <property type="match status" value="1"/>
</dbReference>
<evidence type="ECO:0000259" key="15">
    <source>
        <dbReference type="PROSITE" id="PS50109"/>
    </source>
</evidence>
<comment type="subcellular location">
    <subcellularLocation>
        <location evidence="2">Membrane</location>
        <topology evidence="2">Multi-pass membrane protein</topology>
    </subcellularLocation>
</comment>